<evidence type="ECO:0000313" key="7">
    <source>
        <dbReference type="Proteomes" id="UP001233172"/>
    </source>
</evidence>
<reference evidence="6" key="1">
    <citation type="journal article" date="2023" name="PLoS Negl. Trop. Dis.">
        <title>A genome sequence for Biomphalaria pfeifferi, the major vector snail for the human-infecting parasite Schistosoma mansoni.</title>
        <authorList>
            <person name="Bu L."/>
            <person name="Lu L."/>
            <person name="Laidemitt M.R."/>
            <person name="Zhang S.M."/>
            <person name="Mutuku M."/>
            <person name="Mkoji G."/>
            <person name="Steinauer M."/>
            <person name="Loker E.S."/>
        </authorList>
    </citation>
    <scope>NUCLEOTIDE SEQUENCE</scope>
    <source>
        <strain evidence="6">KasaAsao</strain>
    </source>
</reference>
<keyword evidence="7" id="KW-1185">Reference proteome</keyword>
<dbReference type="InterPro" id="IPR004031">
    <property type="entry name" value="PMP22/EMP/MP20/Claudin"/>
</dbReference>
<feature type="transmembrane region" description="Helical" evidence="5">
    <location>
        <begin position="181"/>
        <end position="203"/>
    </location>
</feature>
<dbReference type="Gene3D" id="1.20.140.150">
    <property type="match status" value="1"/>
</dbReference>
<keyword evidence="3 5" id="KW-1133">Transmembrane helix</keyword>
<sequence length="263" mass="29028">MASPLLILFACSLVLGLLTTLMVIIVVSVDSWADVSYDAQKLAAINNTCSVQSCQIVTVLEHPLVYRYDSSSNEGNWSTYLYALQSGLWSICNSLPADWRSDILSRPRSNFAAKECFTFVTDYNEDEVDSMLTDETKQLSRLQNSAASCYIVVLIDLSAATVVGVISLARKQVASSMVTGVLYLMAALFGVFGLSMFHTRNYYEKTFCYALDKVPSPICKSRVISLGYAVALAWVGVLLCCLSSFLWLSVSKALRFIRSKSML</sequence>
<evidence type="ECO:0000256" key="5">
    <source>
        <dbReference type="SAM" id="Phobius"/>
    </source>
</evidence>
<evidence type="ECO:0000256" key="4">
    <source>
        <dbReference type="ARBA" id="ARBA00023136"/>
    </source>
</evidence>
<accession>A0AAD8B7A2</accession>
<dbReference type="Pfam" id="PF13903">
    <property type="entry name" value="Claudin_2"/>
    <property type="match status" value="1"/>
</dbReference>
<dbReference type="GO" id="GO:0016020">
    <property type="term" value="C:membrane"/>
    <property type="evidence" value="ECO:0007669"/>
    <property type="project" value="UniProtKB-SubCell"/>
</dbReference>
<keyword evidence="2 5" id="KW-0812">Transmembrane</keyword>
<comment type="caution">
    <text evidence="6">The sequence shown here is derived from an EMBL/GenBank/DDBJ whole genome shotgun (WGS) entry which is preliminary data.</text>
</comment>
<evidence type="ECO:0000313" key="6">
    <source>
        <dbReference type="EMBL" id="KAK0048030.1"/>
    </source>
</evidence>
<feature type="transmembrane region" description="Helical" evidence="5">
    <location>
        <begin position="223"/>
        <end position="250"/>
    </location>
</feature>
<keyword evidence="4 5" id="KW-0472">Membrane</keyword>
<dbReference type="Proteomes" id="UP001233172">
    <property type="component" value="Unassembled WGS sequence"/>
</dbReference>
<reference evidence="6" key="2">
    <citation type="submission" date="2023-04" db="EMBL/GenBank/DDBJ databases">
        <authorList>
            <person name="Bu L."/>
            <person name="Lu L."/>
            <person name="Laidemitt M.R."/>
            <person name="Zhang S.M."/>
            <person name="Mutuku M."/>
            <person name="Mkoji G."/>
            <person name="Steinauer M."/>
            <person name="Loker E.S."/>
        </authorList>
    </citation>
    <scope>NUCLEOTIDE SEQUENCE</scope>
    <source>
        <strain evidence="6">KasaAsao</strain>
        <tissue evidence="6">Whole Snail</tissue>
    </source>
</reference>
<name>A0AAD8B7A2_BIOPF</name>
<evidence type="ECO:0000256" key="3">
    <source>
        <dbReference type="ARBA" id="ARBA00022989"/>
    </source>
</evidence>
<feature type="transmembrane region" description="Helical" evidence="5">
    <location>
        <begin position="150"/>
        <end position="169"/>
    </location>
</feature>
<proteinExistence type="predicted"/>
<evidence type="ECO:0000256" key="1">
    <source>
        <dbReference type="ARBA" id="ARBA00004141"/>
    </source>
</evidence>
<dbReference type="EMBL" id="JASAOG010000143">
    <property type="protein sequence ID" value="KAK0048030.1"/>
    <property type="molecule type" value="Genomic_DNA"/>
</dbReference>
<organism evidence="6 7">
    <name type="scientific">Biomphalaria pfeifferi</name>
    <name type="common">Bloodfluke planorb</name>
    <name type="synonym">Freshwater snail</name>
    <dbReference type="NCBI Taxonomy" id="112525"/>
    <lineage>
        <taxon>Eukaryota</taxon>
        <taxon>Metazoa</taxon>
        <taxon>Spiralia</taxon>
        <taxon>Lophotrochozoa</taxon>
        <taxon>Mollusca</taxon>
        <taxon>Gastropoda</taxon>
        <taxon>Heterobranchia</taxon>
        <taxon>Euthyneura</taxon>
        <taxon>Panpulmonata</taxon>
        <taxon>Hygrophila</taxon>
        <taxon>Lymnaeoidea</taxon>
        <taxon>Planorbidae</taxon>
        <taxon>Biomphalaria</taxon>
    </lineage>
</organism>
<comment type="subcellular location">
    <subcellularLocation>
        <location evidence="1">Membrane</location>
        <topology evidence="1">Multi-pass membrane protein</topology>
    </subcellularLocation>
</comment>
<gene>
    <name evidence="6" type="ORF">Bpfe_022647</name>
</gene>
<protein>
    <submittedName>
        <fullName evidence="6">Uncharacterized protein</fullName>
    </submittedName>
</protein>
<dbReference type="AlphaFoldDB" id="A0AAD8B7A2"/>
<evidence type="ECO:0000256" key="2">
    <source>
        <dbReference type="ARBA" id="ARBA00022692"/>
    </source>
</evidence>